<dbReference type="PANTHER" id="PTHR34129">
    <property type="entry name" value="BLR1139 PROTEIN"/>
    <property type="match status" value="1"/>
</dbReference>
<dbReference type="InterPro" id="IPR009297">
    <property type="entry name" value="DUF952"/>
</dbReference>
<reference evidence="1" key="3">
    <citation type="submission" date="2024-01" db="EMBL/GenBank/DDBJ databases">
        <authorList>
            <person name="Coelho M.A."/>
            <person name="David-Palma M."/>
            <person name="Shea T."/>
            <person name="Sun S."/>
            <person name="Cuomo C.A."/>
            <person name="Heitman J."/>
        </authorList>
    </citation>
    <scope>NUCLEOTIDE SEQUENCE</scope>
    <source>
        <strain evidence="1">CBS 7841</strain>
    </source>
</reference>
<organism evidence="1 2">
    <name type="scientific">Cryptococcus depauperatus CBS 7841</name>
    <dbReference type="NCBI Taxonomy" id="1295531"/>
    <lineage>
        <taxon>Eukaryota</taxon>
        <taxon>Fungi</taxon>
        <taxon>Dikarya</taxon>
        <taxon>Basidiomycota</taxon>
        <taxon>Agaricomycotina</taxon>
        <taxon>Tremellomycetes</taxon>
        <taxon>Tremellales</taxon>
        <taxon>Cryptococcaceae</taxon>
        <taxon>Cryptococcus</taxon>
    </lineage>
</organism>
<evidence type="ECO:0000313" key="1">
    <source>
        <dbReference type="EMBL" id="WVN89191.1"/>
    </source>
</evidence>
<reference evidence="1" key="2">
    <citation type="journal article" date="2022" name="Elife">
        <title>Obligate sexual reproduction of a homothallic fungus closely related to the Cryptococcus pathogenic species complex.</title>
        <authorList>
            <person name="Passer A.R."/>
            <person name="Clancey S.A."/>
            <person name="Shea T."/>
            <person name="David-Palma M."/>
            <person name="Averette A.F."/>
            <person name="Boekhout T."/>
            <person name="Porcel B.M."/>
            <person name="Nowrousian M."/>
            <person name="Cuomo C.A."/>
            <person name="Sun S."/>
            <person name="Heitman J."/>
            <person name="Coelho M.A."/>
        </authorList>
    </citation>
    <scope>NUCLEOTIDE SEQUENCE</scope>
    <source>
        <strain evidence="1">CBS 7841</strain>
    </source>
</reference>
<dbReference type="AlphaFoldDB" id="A0AAJ8M332"/>
<sequence length="152" mass="17435">MSIPKFIYKIIPHSSVDPRFTFPVPIPSSHQFLTELDLKDKFIHLSTAAQVPKTLQLFFKDVPAVTLLRVETERIAAWKKIEWVMPDQTLLTKNMPYLCAHAWPVPLEGDDFDNGFALAPIVVQFEVIGMPTRQAIKVRLTDMDSTLLEHRH</sequence>
<dbReference type="Gene3D" id="3.20.170.20">
    <property type="entry name" value="Protein of unknown function DUF952"/>
    <property type="match status" value="1"/>
</dbReference>
<dbReference type="PANTHER" id="PTHR34129:SF1">
    <property type="entry name" value="DUF952 DOMAIN-CONTAINING PROTEIN"/>
    <property type="match status" value="1"/>
</dbReference>
<keyword evidence="2" id="KW-1185">Reference proteome</keyword>
<dbReference type="RefSeq" id="XP_066069891.1">
    <property type="nucleotide sequence ID" value="XM_066213794.1"/>
</dbReference>
<reference evidence="1" key="1">
    <citation type="submission" date="2016-06" db="EMBL/GenBank/DDBJ databases">
        <authorList>
            <person name="Cuomo C."/>
            <person name="Litvintseva A."/>
            <person name="Heitman J."/>
            <person name="Chen Y."/>
            <person name="Sun S."/>
            <person name="Springer D."/>
            <person name="Dromer F."/>
            <person name="Young S."/>
            <person name="Zeng Q."/>
            <person name="Chapman S."/>
            <person name="Gujja S."/>
            <person name="Saif S."/>
            <person name="Birren B."/>
        </authorList>
    </citation>
    <scope>NUCLEOTIDE SEQUENCE</scope>
    <source>
        <strain evidence="1">CBS 7841</strain>
    </source>
</reference>
<dbReference type="GeneID" id="91088617"/>
<proteinExistence type="predicted"/>
<dbReference type="SUPFAM" id="SSF56399">
    <property type="entry name" value="ADP-ribosylation"/>
    <property type="match status" value="1"/>
</dbReference>
<dbReference type="Pfam" id="PF06108">
    <property type="entry name" value="DUF952"/>
    <property type="match status" value="1"/>
</dbReference>
<dbReference type="EMBL" id="CP143788">
    <property type="protein sequence ID" value="WVN89191.1"/>
    <property type="molecule type" value="Genomic_DNA"/>
</dbReference>
<accession>A0AAJ8M332</accession>
<dbReference type="Proteomes" id="UP000094043">
    <property type="component" value="Chromosome 5"/>
</dbReference>
<dbReference type="KEGG" id="cdep:91088617"/>
<name>A0AAJ8M332_9TREE</name>
<gene>
    <name evidence="1" type="ORF">L203_104407</name>
</gene>
<protein>
    <submittedName>
        <fullName evidence="1">Uncharacterized protein</fullName>
    </submittedName>
</protein>
<evidence type="ECO:0000313" key="2">
    <source>
        <dbReference type="Proteomes" id="UP000094043"/>
    </source>
</evidence>